<evidence type="ECO:0000313" key="6">
    <source>
        <dbReference type="Proteomes" id="UP000273083"/>
    </source>
</evidence>
<evidence type="ECO:0000313" key="5">
    <source>
        <dbReference type="EMBL" id="ROR29296.1"/>
    </source>
</evidence>
<comment type="caution">
    <text evidence="5">The sequence shown here is derived from an EMBL/GenBank/DDBJ whole genome shotgun (WGS) entry which is preliminary data.</text>
</comment>
<organism evidence="5 6">
    <name type="scientific">Mobilisporobacter senegalensis</name>
    <dbReference type="NCBI Taxonomy" id="1329262"/>
    <lineage>
        <taxon>Bacteria</taxon>
        <taxon>Bacillati</taxon>
        <taxon>Bacillota</taxon>
        <taxon>Clostridia</taxon>
        <taxon>Lachnospirales</taxon>
        <taxon>Lachnospiraceae</taxon>
        <taxon>Mobilisporobacter</taxon>
    </lineage>
</organism>
<proteinExistence type="inferred from homology"/>
<dbReference type="SUPFAM" id="SSF53850">
    <property type="entry name" value="Periplasmic binding protein-like II"/>
    <property type="match status" value="1"/>
</dbReference>
<dbReference type="PANTHER" id="PTHR43649">
    <property type="entry name" value="ARABINOSE-BINDING PROTEIN-RELATED"/>
    <property type="match status" value="1"/>
</dbReference>
<dbReference type="EMBL" id="RJVG01000003">
    <property type="protein sequence ID" value="ROR29296.1"/>
    <property type="molecule type" value="Genomic_DNA"/>
</dbReference>
<feature type="signal peptide" evidence="4">
    <location>
        <begin position="1"/>
        <end position="28"/>
    </location>
</feature>
<keyword evidence="6" id="KW-1185">Reference proteome</keyword>
<accession>A0A3N1XRN7</accession>
<comment type="similarity">
    <text evidence="1">Belongs to the bacterial solute-binding protein 1 family.</text>
</comment>
<evidence type="ECO:0000256" key="2">
    <source>
        <dbReference type="ARBA" id="ARBA00022448"/>
    </source>
</evidence>
<sequence length="492" mass="56393">MNLTRKKYVKFVVGLLIISLLSSCSSIKEEKANTTKLELFGDKKNVFGNIEVPSDFNWRQWEGTVLDFIVEDNINAKILSKECNKFTEVTGIQVNFKTMEFNTLVEKINMEFIAQTEQYELIYVDPYQTLNRFSDSLEDLYKYQKDERLPHIVGGLDSFQKEHLEICSYFMNDEKLRAIPFDSTTMILFYRKDIFDKYKDQMNEELGYNPVPGARTFTWEKYMEVSQWISNNVPKSEIKHGSLSMTADHNSIYVSFSNIFRAYGGDYFTDANINSLGIEKGSSIHVNTPAFQKALDIYHELAILNNDGKTDWNWTNIKDSFKEGEVAMMINWDENAAAVENESESKVAGKVGYSLLPYGSERSANIYGGSGIGINGNISEEKKMAAWLFIVWATSPQIQMKTFLEEKGGNTPTRSDLHNLIEAKYIVSFPNTSSVIKAQNKSNAYYRPKMKIGYDFETIMTDNLYKMVSGELNQEKVIENIQAQWNKVSADQ</sequence>
<gene>
    <name evidence="5" type="ORF">EDD66_103232</name>
</gene>
<dbReference type="OrthoDB" id="362670at2"/>
<name>A0A3N1XRN7_9FIRM</name>
<keyword evidence="3 4" id="KW-0732">Signal</keyword>
<reference evidence="5 6" key="1">
    <citation type="submission" date="2018-11" db="EMBL/GenBank/DDBJ databases">
        <title>Genomic Encyclopedia of Type Strains, Phase IV (KMG-IV): sequencing the most valuable type-strain genomes for metagenomic binning, comparative biology and taxonomic classification.</title>
        <authorList>
            <person name="Goeker M."/>
        </authorList>
    </citation>
    <scope>NUCLEOTIDE SEQUENCE [LARGE SCALE GENOMIC DNA]</scope>
    <source>
        <strain evidence="5 6">DSM 26537</strain>
    </source>
</reference>
<evidence type="ECO:0000256" key="3">
    <source>
        <dbReference type="ARBA" id="ARBA00022729"/>
    </source>
</evidence>
<protein>
    <submittedName>
        <fullName evidence="5">Carbohydrate ABC transporter substrate-binding protein (CUT1 family)</fullName>
    </submittedName>
</protein>
<dbReference type="InterPro" id="IPR006059">
    <property type="entry name" value="SBP"/>
</dbReference>
<evidence type="ECO:0000256" key="4">
    <source>
        <dbReference type="SAM" id="SignalP"/>
    </source>
</evidence>
<dbReference type="PROSITE" id="PS51257">
    <property type="entry name" value="PROKAR_LIPOPROTEIN"/>
    <property type="match status" value="1"/>
</dbReference>
<dbReference type="AlphaFoldDB" id="A0A3N1XRN7"/>
<feature type="chain" id="PRO_5039146339" evidence="4">
    <location>
        <begin position="29"/>
        <end position="492"/>
    </location>
</feature>
<evidence type="ECO:0000256" key="1">
    <source>
        <dbReference type="ARBA" id="ARBA00008520"/>
    </source>
</evidence>
<dbReference type="InterPro" id="IPR050490">
    <property type="entry name" value="Bact_solute-bd_prot1"/>
</dbReference>
<dbReference type="PANTHER" id="PTHR43649:SF34">
    <property type="entry name" value="ABC TRANSPORTER PERIPLASMIC-BINDING PROTEIN YCJN-RELATED"/>
    <property type="match status" value="1"/>
</dbReference>
<dbReference type="Proteomes" id="UP000273083">
    <property type="component" value="Unassembled WGS sequence"/>
</dbReference>
<dbReference type="Gene3D" id="3.40.190.10">
    <property type="entry name" value="Periplasmic binding protein-like II"/>
    <property type="match status" value="2"/>
</dbReference>
<keyword evidence="2" id="KW-0813">Transport</keyword>
<dbReference type="RefSeq" id="WP_123608740.1">
    <property type="nucleotide sequence ID" value="NZ_RJVG01000003.1"/>
</dbReference>
<dbReference type="Pfam" id="PF13416">
    <property type="entry name" value="SBP_bac_8"/>
    <property type="match status" value="1"/>
</dbReference>